<keyword evidence="3" id="KW-1185">Reference proteome</keyword>
<dbReference type="KEGG" id="tet:TTHERM_00533970"/>
<feature type="region of interest" description="Disordered" evidence="1">
    <location>
        <begin position="1"/>
        <end position="21"/>
    </location>
</feature>
<evidence type="ECO:0000313" key="2">
    <source>
        <dbReference type="EMBL" id="EAS04174.1"/>
    </source>
</evidence>
<reference evidence="3" key="1">
    <citation type="journal article" date="2006" name="PLoS Biol.">
        <title>Macronuclear genome sequence of the ciliate Tetrahymena thermophila, a model eukaryote.</title>
        <authorList>
            <person name="Eisen J.A."/>
            <person name="Coyne R.S."/>
            <person name="Wu M."/>
            <person name="Wu D."/>
            <person name="Thiagarajan M."/>
            <person name="Wortman J.R."/>
            <person name="Badger J.H."/>
            <person name="Ren Q."/>
            <person name="Amedeo P."/>
            <person name="Jones K.M."/>
            <person name="Tallon L.J."/>
            <person name="Delcher A.L."/>
            <person name="Salzberg S.L."/>
            <person name="Silva J.C."/>
            <person name="Haas B.J."/>
            <person name="Majoros W.H."/>
            <person name="Farzad M."/>
            <person name="Carlton J.M."/>
            <person name="Smith R.K. Jr."/>
            <person name="Garg J."/>
            <person name="Pearlman R.E."/>
            <person name="Karrer K.M."/>
            <person name="Sun L."/>
            <person name="Manning G."/>
            <person name="Elde N.C."/>
            <person name="Turkewitz A.P."/>
            <person name="Asai D.J."/>
            <person name="Wilkes D.E."/>
            <person name="Wang Y."/>
            <person name="Cai H."/>
            <person name="Collins K."/>
            <person name="Stewart B.A."/>
            <person name="Lee S.R."/>
            <person name="Wilamowska K."/>
            <person name="Weinberg Z."/>
            <person name="Ruzzo W.L."/>
            <person name="Wloga D."/>
            <person name="Gaertig J."/>
            <person name="Frankel J."/>
            <person name="Tsao C.-C."/>
            <person name="Gorovsky M.A."/>
            <person name="Keeling P.J."/>
            <person name="Waller R.F."/>
            <person name="Patron N.J."/>
            <person name="Cherry J.M."/>
            <person name="Stover N.A."/>
            <person name="Krieger C.J."/>
            <person name="del Toro C."/>
            <person name="Ryder H.F."/>
            <person name="Williamson S.C."/>
            <person name="Barbeau R.A."/>
            <person name="Hamilton E.P."/>
            <person name="Orias E."/>
        </authorList>
    </citation>
    <scope>NUCLEOTIDE SEQUENCE [LARGE SCALE GENOMIC DNA]</scope>
    <source>
        <strain evidence="3">SB210</strain>
    </source>
</reference>
<sequence length="376" mass="45372">MEIEEEQKQSQEIQTNDKNEEQAKIIAKQKKKLKKQKKEQMALQQFSYRNLMVKDLSYEKKIFLYTDLVVDLNLFTNDQFGRSDKFDAISCWRPPVKIEQENNIIHISLDTSVDGLVNFDQISDILNSIPNQDAHEISKYIQQYNFFLQKYFEKNRDLQYIFNLICQDKHNNYTLQDYFEEIIQKQMIKSKDFVNSCYKQNKYISYMIKTRKRNNKVITKYGYSLDLLQLLGINKDNMFRILYQNGPLQYFSSQDKIKRMKESLFQRINQLEAFHQDKEEKKLLDQTIITFDDLQFKCDITMIKDNMSKHENFYVQQVFMIQVALYDISEEVVQQIQNIRQLNPNKQQLQDELKELYQGLEYETQSEIFMSKFYNI</sequence>
<accession>Q247X1</accession>
<gene>
    <name evidence="2" type="ORF">TTHERM_00533970</name>
</gene>
<organism evidence="2 3">
    <name type="scientific">Tetrahymena thermophila (strain SB210)</name>
    <dbReference type="NCBI Taxonomy" id="312017"/>
    <lineage>
        <taxon>Eukaryota</taxon>
        <taxon>Sar</taxon>
        <taxon>Alveolata</taxon>
        <taxon>Ciliophora</taxon>
        <taxon>Intramacronucleata</taxon>
        <taxon>Oligohymenophorea</taxon>
        <taxon>Hymenostomatida</taxon>
        <taxon>Tetrahymenina</taxon>
        <taxon>Tetrahymenidae</taxon>
        <taxon>Tetrahymena</taxon>
    </lineage>
</organism>
<name>Q247X1_TETTS</name>
<dbReference type="RefSeq" id="XP_001024419.1">
    <property type="nucleotide sequence ID" value="XM_001024419.1"/>
</dbReference>
<dbReference type="EMBL" id="GG662455">
    <property type="protein sequence ID" value="EAS04174.1"/>
    <property type="molecule type" value="Genomic_DNA"/>
</dbReference>
<dbReference type="InParanoid" id="Q247X1"/>
<dbReference type="Proteomes" id="UP000009168">
    <property type="component" value="Unassembled WGS sequence"/>
</dbReference>
<protein>
    <submittedName>
        <fullName evidence="2">Uncharacterized protein</fullName>
    </submittedName>
</protein>
<proteinExistence type="predicted"/>
<dbReference type="AlphaFoldDB" id="Q247X1"/>
<evidence type="ECO:0000256" key="1">
    <source>
        <dbReference type="SAM" id="MobiDB-lite"/>
    </source>
</evidence>
<dbReference type="HOGENOM" id="CLU_736696_0_0_1"/>
<dbReference type="GeneID" id="7830418"/>
<evidence type="ECO:0000313" key="3">
    <source>
        <dbReference type="Proteomes" id="UP000009168"/>
    </source>
</evidence>